<dbReference type="InterPro" id="IPR053161">
    <property type="entry name" value="Ulvan_degrading_GH"/>
</dbReference>
<dbReference type="InterPro" id="IPR054593">
    <property type="entry name" value="Beta-mannosidase-like_N2"/>
</dbReference>
<evidence type="ECO:0000256" key="1">
    <source>
        <dbReference type="ARBA" id="ARBA00022801"/>
    </source>
</evidence>
<dbReference type="PANTHER" id="PTHR36848:SF2">
    <property type="entry name" value="SECRETED PROTEIN"/>
    <property type="match status" value="1"/>
</dbReference>
<dbReference type="InterPro" id="IPR008979">
    <property type="entry name" value="Galactose-bd-like_sf"/>
</dbReference>
<gene>
    <name evidence="3" type="ORF">MM239_08125</name>
</gene>
<name>A0ABS9UYW2_9BACT</name>
<reference evidence="3" key="1">
    <citation type="submission" date="2022-03" db="EMBL/GenBank/DDBJ databases">
        <title>De novo assembled genomes of Belliella spp. (Cyclobacteriaceae) strains.</title>
        <authorList>
            <person name="Szabo A."/>
            <person name="Korponai K."/>
            <person name="Felfoldi T."/>
        </authorList>
    </citation>
    <scope>NUCLEOTIDE SEQUENCE</scope>
    <source>
        <strain evidence="3">DSM 111904</strain>
    </source>
</reference>
<evidence type="ECO:0000259" key="2">
    <source>
        <dbReference type="Pfam" id="PF22666"/>
    </source>
</evidence>
<proteinExistence type="predicted"/>
<dbReference type="Gene3D" id="2.60.120.260">
    <property type="entry name" value="Galactose-binding domain-like"/>
    <property type="match status" value="1"/>
</dbReference>
<dbReference type="SUPFAM" id="SSF49785">
    <property type="entry name" value="Galactose-binding domain-like"/>
    <property type="match status" value="1"/>
</dbReference>
<dbReference type="NCBIfam" id="NF045579">
    <property type="entry name" value="rhamnoside_JR"/>
    <property type="match status" value="1"/>
</dbReference>
<dbReference type="Pfam" id="PF22666">
    <property type="entry name" value="Glyco_hydro_2_N2"/>
    <property type="match status" value="1"/>
</dbReference>
<feature type="domain" description="Beta-mannosidase-like galactose-binding" evidence="2">
    <location>
        <begin position="805"/>
        <end position="889"/>
    </location>
</feature>
<evidence type="ECO:0000313" key="4">
    <source>
        <dbReference type="Proteomes" id="UP001165489"/>
    </source>
</evidence>
<dbReference type="RefSeq" id="WP_241347703.1">
    <property type="nucleotide sequence ID" value="NZ_JAKZGP010000015.1"/>
</dbReference>
<dbReference type="GO" id="GO:0016787">
    <property type="term" value="F:hydrolase activity"/>
    <property type="evidence" value="ECO:0007669"/>
    <property type="project" value="UniProtKB-KW"/>
</dbReference>
<protein>
    <submittedName>
        <fullName evidence="3">Glycoside hydrolase</fullName>
    </submittedName>
</protein>
<organism evidence="3 4">
    <name type="scientific">Belliella filtrata</name>
    <dbReference type="NCBI Taxonomy" id="2923435"/>
    <lineage>
        <taxon>Bacteria</taxon>
        <taxon>Pseudomonadati</taxon>
        <taxon>Bacteroidota</taxon>
        <taxon>Cytophagia</taxon>
        <taxon>Cytophagales</taxon>
        <taxon>Cyclobacteriaceae</taxon>
        <taxon>Belliella</taxon>
    </lineage>
</organism>
<dbReference type="Pfam" id="PF17132">
    <property type="entry name" value="Glyco_hydro_106"/>
    <property type="match status" value="2"/>
</dbReference>
<accession>A0ABS9UYW2</accession>
<dbReference type="Proteomes" id="UP001165489">
    <property type="component" value="Unassembled WGS sequence"/>
</dbReference>
<keyword evidence="4" id="KW-1185">Reference proteome</keyword>
<evidence type="ECO:0000313" key="3">
    <source>
        <dbReference type="EMBL" id="MCH7409356.1"/>
    </source>
</evidence>
<comment type="caution">
    <text evidence="3">The sequence shown here is derived from an EMBL/GenBank/DDBJ whole genome shotgun (WGS) entry which is preliminary data.</text>
</comment>
<sequence>MSLSITLILACDTSDQYGLDPNVESYNIPASQWPEVSKEHKPWARWWWMGSAVDEQNTDFLLEEYARVGIGGLEIAPIYGAKGYEDRYLDFLSKPWIAALNHTVSQAHRLDMGIDLTLGTGWPFGGPQVKMEHAASKMIIQEYIIEKGQKTLEIKQKKRNENDPDGILVHLIGIFRNGERREIYELLEDFKLSNIPADLLQVQALYISKTGQKVKRAAPGGEGFILDHFSRTAVNNYIESFDKAFDLNYPDIRAFYNDSFEVYGADFSADFLDEFEERRGYDLKFTLPELISDNGDDASIRVKSDYRETLSELLIENFTENWSEWAKSKGKKTKNQAHGSPGNLLDIYGAVDIPECETFGSSFFPIAGLRRDSADIRNVDPDPIMLKFASSAAHLTGKNLVSCETFTWLGEHFKSSFSQMKPELDQTFLAGVNHVFYHGITYSPQDVPFPGWVFYASLNLTQHNSLWDHLPAFNEYITRTQSVLQAGQADNELLVYWPIYDVWANPKGTMELITVHHVNEWLHPTEFYKQSKKLMESGYSVDFISDKMIGSAEVEKGHIKPHPNANSTKALLIPKVDFMPVATFESILELAHNGAKIIFQAKPNDIPGNHEIEKNREIFSNLWKKTGLDKKAQVNWGKGKLILSESFAPALAAEEILPERISRSGLKFIKRKIGKDKYYFIVNHNSKKVSQAVDFLTNAKSAVIMNPMDGKIGVGKSKTKGNYLSVHLHMEPGESLIVRTVDQASEEIPLWTYFDSPSTITEVIADWKITFGSDGGPNIPKDQKHKKLSTWTNQGDAEADDYSGKATYTSTFDFDLDQSKAYTLNFSQIHESAKVWLNGQYAGQVWSLPYVLDITKFLKHGQNEIKIEVVNLMANRIRHLDQNNISWRNYHEINFVNIDYKPFDASDWQTMPSGLSGKLMISEYLK</sequence>
<dbReference type="EMBL" id="JAKZGP010000015">
    <property type="protein sequence ID" value="MCH7409356.1"/>
    <property type="molecule type" value="Genomic_DNA"/>
</dbReference>
<keyword evidence="1 3" id="KW-0378">Hydrolase</keyword>
<dbReference type="PANTHER" id="PTHR36848">
    <property type="entry name" value="DNA-BINDING PROTEIN (PUTATIVE SECRETED PROTEIN)-RELATED"/>
    <property type="match status" value="1"/>
</dbReference>